<feature type="domain" description="4Fe-4S Wbl-type" evidence="12">
    <location>
        <begin position="29"/>
        <end position="93"/>
    </location>
</feature>
<dbReference type="InterPro" id="IPR003482">
    <property type="entry name" value="Whib"/>
</dbReference>
<keyword evidence="5 11" id="KW-0408">Iron</keyword>
<comment type="function">
    <text evidence="11">Acts as a transcriptional regulator. Probably redox-responsive. The apo- but not holo-form probably binds DNA.</text>
</comment>
<proteinExistence type="inferred from homology"/>
<protein>
    <recommendedName>
        <fullName evidence="11">Transcriptional regulator WhiB</fullName>
    </recommendedName>
</protein>
<dbReference type="GO" id="GO:0046872">
    <property type="term" value="F:metal ion binding"/>
    <property type="evidence" value="ECO:0007669"/>
    <property type="project" value="UniProtKB-KW"/>
</dbReference>
<organism evidence="13">
    <name type="scientific">Rhodococcus sp. NS1</name>
    <dbReference type="NCBI Taxonomy" id="402236"/>
    <lineage>
        <taxon>Bacteria</taxon>
        <taxon>Bacillati</taxon>
        <taxon>Actinomycetota</taxon>
        <taxon>Actinomycetes</taxon>
        <taxon>Mycobacteriales</taxon>
        <taxon>Nocardiaceae</taxon>
        <taxon>Rhodococcus</taxon>
    </lineage>
</organism>
<comment type="cofactor">
    <cofactor evidence="11">
        <name>[4Fe-4S] cluster</name>
        <dbReference type="ChEBI" id="CHEBI:49883"/>
    </cofactor>
    <text evidence="11">Binds 1 [4Fe-4S] cluster per subunit. Following nitrosylation of the [4Fe-4S] cluster binds 1 [4Fe-8(NO)] cluster per subunit.</text>
</comment>
<keyword evidence="8 11" id="KW-0238">DNA-binding</keyword>
<gene>
    <name evidence="11" type="primary">whiB</name>
    <name evidence="13" type="ORF">LRS1606.436</name>
</gene>
<keyword evidence="9 11" id="KW-1015">Disulfide bond</keyword>
<comment type="similarity">
    <text evidence="2 11">Belongs to the WhiB family.</text>
</comment>
<dbReference type="GO" id="GO:0045454">
    <property type="term" value="P:cell redox homeostasis"/>
    <property type="evidence" value="ECO:0007669"/>
    <property type="project" value="TreeGrafter"/>
</dbReference>
<name>A0A097SQT4_9NOCA</name>
<feature type="binding site" evidence="11">
    <location>
        <position position="69"/>
    </location>
    <ligand>
        <name>[4Fe-4S] cluster</name>
        <dbReference type="ChEBI" id="CHEBI:49883"/>
    </ligand>
</feature>
<keyword evidence="4 11" id="KW-0479">Metal-binding</keyword>
<feature type="binding site" evidence="11">
    <location>
        <position position="30"/>
    </location>
    <ligand>
        <name>[4Fe-4S] cluster</name>
        <dbReference type="ChEBI" id="CHEBI:49883"/>
    </ligand>
</feature>
<dbReference type="GO" id="GO:0047134">
    <property type="term" value="F:protein-disulfide reductase [NAD(P)H] activity"/>
    <property type="evidence" value="ECO:0007669"/>
    <property type="project" value="TreeGrafter"/>
</dbReference>
<evidence type="ECO:0000256" key="2">
    <source>
        <dbReference type="ARBA" id="ARBA00006597"/>
    </source>
</evidence>
<feature type="binding site" evidence="11">
    <location>
        <position position="63"/>
    </location>
    <ligand>
        <name>[4Fe-4S] cluster</name>
        <dbReference type="ChEBI" id="CHEBI:49883"/>
    </ligand>
</feature>
<dbReference type="GO" id="GO:0051539">
    <property type="term" value="F:4 iron, 4 sulfur cluster binding"/>
    <property type="evidence" value="ECO:0007669"/>
    <property type="project" value="UniProtKB-UniRule"/>
</dbReference>
<dbReference type="PROSITE" id="PS51674">
    <property type="entry name" value="4FE4S_WBL"/>
    <property type="match status" value="1"/>
</dbReference>
<evidence type="ECO:0000256" key="9">
    <source>
        <dbReference type="ARBA" id="ARBA00023157"/>
    </source>
</evidence>
<geneLocation type="plasmid" evidence="13">
    <name>pNSL1</name>
</geneLocation>
<evidence type="ECO:0000256" key="7">
    <source>
        <dbReference type="ARBA" id="ARBA00023015"/>
    </source>
</evidence>
<keyword evidence="6 11" id="KW-0411">Iron-sulfur</keyword>
<dbReference type="GO" id="GO:0035731">
    <property type="term" value="F:dinitrosyl-iron complex binding"/>
    <property type="evidence" value="ECO:0007669"/>
    <property type="project" value="UniProtKB-UniRule"/>
</dbReference>
<dbReference type="GO" id="GO:0045892">
    <property type="term" value="P:negative regulation of DNA-templated transcription"/>
    <property type="evidence" value="ECO:0007669"/>
    <property type="project" value="TreeGrafter"/>
</dbReference>
<keyword evidence="13" id="KW-0614">Plasmid</keyword>
<evidence type="ECO:0000313" key="13">
    <source>
        <dbReference type="EMBL" id="AIU93870.1"/>
    </source>
</evidence>
<keyword evidence="3 11" id="KW-0004">4Fe-4S</keyword>
<dbReference type="AlphaFoldDB" id="A0A097SQT4"/>
<dbReference type="EMBL" id="KJ605395">
    <property type="protein sequence ID" value="AIU93870.1"/>
    <property type="molecule type" value="Genomic_DNA"/>
</dbReference>
<dbReference type="PANTHER" id="PTHR38839">
    <property type="entry name" value="TRANSCRIPTIONAL REGULATOR WHID-RELATED"/>
    <property type="match status" value="1"/>
</dbReference>
<dbReference type="GO" id="GO:0003677">
    <property type="term" value="F:DNA binding"/>
    <property type="evidence" value="ECO:0007669"/>
    <property type="project" value="UniProtKB-UniRule"/>
</dbReference>
<accession>A0A097SQT4</accession>
<feature type="binding site" evidence="11">
    <location>
        <position position="60"/>
    </location>
    <ligand>
        <name>[4Fe-4S] cluster</name>
        <dbReference type="ChEBI" id="CHEBI:49883"/>
    </ligand>
</feature>
<dbReference type="GO" id="GO:0005737">
    <property type="term" value="C:cytoplasm"/>
    <property type="evidence" value="ECO:0007669"/>
    <property type="project" value="UniProtKB-SubCell"/>
</dbReference>
<evidence type="ECO:0000256" key="1">
    <source>
        <dbReference type="ARBA" id="ARBA00004496"/>
    </source>
</evidence>
<keyword evidence="10 11" id="KW-0804">Transcription</keyword>
<evidence type="ECO:0000256" key="10">
    <source>
        <dbReference type="ARBA" id="ARBA00023163"/>
    </source>
</evidence>
<comment type="PTM">
    <text evidence="11">Upon Fe-S cluster removal intramolecular disulfide bonds are formed.</text>
</comment>
<evidence type="ECO:0000256" key="5">
    <source>
        <dbReference type="ARBA" id="ARBA00023004"/>
    </source>
</evidence>
<comment type="subcellular location">
    <subcellularLocation>
        <location evidence="1 11">Cytoplasm</location>
    </subcellularLocation>
</comment>
<evidence type="ECO:0000256" key="3">
    <source>
        <dbReference type="ARBA" id="ARBA00022485"/>
    </source>
</evidence>
<evidence type="ECO:0000256" key="4">
    <source>
        <dbReference type="ARBA" id="ARBA00022723"/>
    </source>
</evidence>
<comment type="PTM">
    <text evidence="11">The Fe-S cluster can be nitrosylated by nitric oxide (NO).</text>
</comment>
<keyword evidence="7 11" id="KW-0805">Transcription regulation</keyword>
<sequence>MTDTELGSRSLASEYTLSIDDPSWRCQGACCFYGPDLFFGWEGEPTGDRIRREQHAKTICSTCPVLMPCRVFALRDGERFGVWGGTTERERQSLRTAATTRRDSLNHAKIVLSA</sequence>
<evidence type="ECO:0000256" key="6">
    <source>
        <dbReference type="ARBA" id="ARBA00023014"/>
    </source>
</evidence>
<keyword evidence="11" id="KW-0963">Cytoplasm</keyword>
<dbReference type="InterPro" id="IPR034768">
    <property type="entry name" value="4FE4S_WBL"/>
</dbReference>
<evidence type="ECO:0000256" key="8">
    <source>
        <dbReference type="ARBA" id="ARBA00023125"/>
    </source>
</evidence>
<dbReference type="Pfam" id="PF02467">
    <property type="entry name" value="Whib"/>
    <property type="match status" value="1"/>
</dbReference>
<evidence type="ECO:0000256" key="11">
    <source>
        <dbReference type="HAMAP-Rule" id="MF_01479"/>
    </source>
</evidence>
<reference evidence="13" key="1">
    <citation type="submission" date="2014-03" db="EMBL/GenBank/DDBJ databases">
        <authorList>
            <person name="Zhang G."/>
            <person name="Zhu L."/>
            <person name="Fang P."/>
        </authorList>
    </citation>
    <scope>NUCLEOTIDE SEQUENCE</scope>
    <source>
        <strain evidence="13">NS1</strain>
        <plasmid evidence="13">pNSL1</plasmid>
    </source>
</reference>
<evidence type="ECO:0000259" key="12">
    <source>
        <dbReference type="PROSITE" id="PS51674"/>
    </source>
</evidence>
<dbReference type="HAMAP" id="MF_01479">
    <property type="entry name" value="WhiB"/>
    <property type="match status" value="1"/>
</dbReference>